<evidence type="ECO:0000313" key="3">
    <source>
        <dbReference type="EMBL" id="CZT06986.1"/>
    </source>
</evidence>
<proteinExistence type="predicted"/>
<keyword evidence="4" id="KW-1185">Reference proteome</keyword>
<dbReference type="AlphaFoldDB" id="A0A1E1L8Z3"/>
<keyword evidence="1" id="KW-0175">Coiled coil</keyword>
<protein>
    <submittedName>
        <fullName evidence="3">Uncharacterized protein</fullName>
    </submittedName>
</protein>
<sequence length="649" mass="72895">MGGKKNRRRHVSADWYASGTEESDTNAAGKHKTSELSATGAVGGRADSNGNGQTDTRNDAGRYREGKRASPPRLNRESTFGPWTQAVDEAIKGMGAAQRAINNLQEIFITHVDDLGMLEETKRRLEQAEEEGREKDEELRRRVDTILTLTSMDQKSKAVTESQLAQIIADRRELEQEKSKMESRIIVANAEEKHRLNRDFEERMSEQVKSHDARMEELEVEFAELRQENSKKVADLETEQGRLLTVTEQQQKTIEGQVEELERLQKQYDILNRATNSFRSDKEKLEKELGAMKKDFTVDAKPAAYFVHKFEEIYGQIQDLSLRYFHDIEGKDLDKIHGELAAVDTCFESIPIDDSDDSRDLRTAHAQRIISKAICEDLWKPFSSALTVHHPGLSSCLSRISDSLNESSQDGRIAKVWTALTIRALQLLQDDTTVPPILESKNPPTTGSTIVNSIISKVFLNLSPLISLSQVKMLRTDLHAVLNSSVDVWNYAQASGLRITIDPLLDHAYREEWRSQQFDPALPIDGNDTDPDLASNTHPRVFTLFPRVSARIQENLPPGSFPNFEPTVIHPGAGLPEWSSLVVRGKADQEERQDYISKALANAKKEVNMRASGHRRRASRGNSTTGPPSPSAQWKTGSAVNKGSKTEYE</sequence>
<dbReference type="OrthoDB" id="5380572at2759"/>
<dbReference type="Proteomes" id="UP000178912">
    <property type="component" value="Unassembled WGS sequence"/>
</dbReference>
<organism evidence="3 4">
    <name type="scientific">Rhynchosporium agropyri</name>
    <dbReference type="NCBI Taxonomy" id="914238"/>
    <lineage>
        <taxon>Eukaryota</taxon>
        <taxon>Fungi</taxon>
        <taxon>Dikarya</taxon>
        <taxon>Ascomycota</taxon>
        <taxon>Pezizomycotina</taxon>
        <taxon>Leotiomycetes</taxon>
        <taxon>Helotiales</taxon>
        <taxon>Ploettnerulaceae</taxon>
        <taxon>Rhynchosporium</taxon>
    </lineage>
</organism>
<evidence type="ECO:0000256" key="1">
    <source>
        <dbReference type="SAM" id="Coils"/>
    </source>
</evidence>
<feature type="compositionally biased region" description="Polar residues" evidence="2">
    <location>
        <begin position="622"/>
        <end position="643"/>
    </location>
</feature>
<reference evidence="4" key="1">
    <citation type="submission" date="2016-03" db="EMBL/GenBank/DDBJ databases">
        <authorList>
            <person name="Guldener U."/>
        </authorList>
    </citation>
    <scope>NUCLEOTIDE SEQUENCE [LARGE SCALE GENOMIC DNA]</scope>
    <source>
        <strain evidence="4">04CH-RAC-A.6.1</strain>
    </source>
</reference>
<dbReference type="EMBL" id="FJUX01000091">
    <property type="protein sequence ID" value="CZT06986.1"/>
    <property type="molecule type" value="Genomic_DNA"/>
</dbReference>
<feature type="region of interest" description="Disordered" evidence="2">
    <location>
        <begin position="1"/>
        <end position="81"/>
    </location>
</feature>
<accession>A0A1E1L8Z3</accession>
<feature type="region of interest" description="Disordered" evidence="2">
    <location>
        <begin position="601"/>
        <end position="649"/>
    </location>
</feature>
<evidence type="ECO:0000313" key="4">
    <source>
        <dbReference type="Proteomes" id="UP000178912"/>
    </source>
</evidence>
<evidence type="ECO:0000256" key="2">
    <source>
        <dbReference type="SAM" id="MobiDB-lite"/>
    </source>
</evidence>
<feature type="compositionally biased region" description="Basic residues" evidence="2">
    <location>
        <begin position="1"/>
        <end position="10"/>
    </location>
</feature>
<feature type="coiled-coil region" evidence="1">
    <location>
        <begin position="111"/>
        <end position="288"/>
    </location>
</feature>
<feature type="compositionally biased region" description="Basic and acidic residues" evidence="2">
    <location>
        <begin position="56"/>
        <end position="68"/>
    </location>
</feature>
<gene>
    <name evidence="3" type="ORF">RAG0_12558</name>
</gene>
<name>A0A1E1L8Z3_9HELO</name>